<dbReference type="EMBL" id="VZAH01000030">
    <property type="protein sequence ID" value="MQP13419.1"/>
    <property type="molecule type" value="Genomic_DNA"/>
</dbReference>
<evidence type="ECO:0000313" key="2">
    <source>
        <dbReference type="EMBL" id="MQP13419.1"/>
    </source>
</evidence>
<sequence>MKVGIITWCCYHNFGTFLQAYALQSFLRRNGYDVELLNDYQYSVKQPLSLKIKIAIKDYIKQFFFSKLFKSVKKDRESIILYESFKKRYLHVDYQVASLHDVDQRYDAFVCGSDQIWNPGGFKRNGNEYYFASFASKPKIAYAPSIGVKSIPSEYKERFSELISDFSFISVREKTAVNAMKEVTEKPVEVVVDPTLLIDSKDWFQLIDNDLNKQQDKYLFLYLLTFNQEYISAAYDYAQLHNLKVRVVKACGVNLHIDEAEPAGPLEFLNMIAGASYVMTDSFHAAIFSMIYNKAFVVFKRFKDNDVASQNSRVENLLGKVGLKERLIDENHLEFIDALTDIDFGQVDHLIKREIQDSQQYLINALKIVQNERS</sequence>
<dbReference type="GO" id="GO:0016740">
    <property type="term" value="F:transferase activity"/>
    <property type="evidence" value="ECO:0007669"/>
    <property type="project" value="UniProtKB-KW"/>
</dbReference>
<proteinExistence type="predicted"/>
<protein>
    <submittedName>
        <fullName evidence="2">Polysaccharide pyruvyl transferase family protein</fullName>
    </submittedName>
</protein>
<reference evidence="2 3" key="1">
    <citation type="submission" date="2019-09" db="EMBL/GenBank/DDBJ databases">
        <title>Distinct polysaccharide growth profiles of human intestinal Prevotella copri isolates.</title>
        <authorList>
            <person name="Fehlner-Peach H."/>
            <person name="Magnabosco C."/>
            <person name="Raghavan V."/>
            <person name="Scher J.U."/>
            <person name="Tett A."/>
            <person name="Cox L.M."/>
            <person name="Gottsegen C."/>
            <person name="Watters A."/>
            <person name="Wiltshire- Gordon J.D."/>
            <person name="Segata N."/>
            <person name="Bonneau R."/>
            <person name="Littman D.R."/>
        </authorList>
    </citation>
    <scope>NUCLEOTIDE SEQUENCE [LARGE SCALE GENOMIC DNA]</scope>
    <source>
        <strain evidence="3">iAA917</strain>
    </source>
</reference>
<evidence type="ECO:0000313" key="3">
    <source>
        <dbReference type="Proteomes" id="UP000477980"/>
    </source>
</evidence>
<dbReference type="OrthoDB" id="9799278at2"/>
<evidence type="ECO:0000259" key="1">
    <source>
        <dbReference type="Pfam" id="PF04230"/>
    </source>
</evidence>
<dbReference type="InterPro" id="IPR007345">
    <property type="entry name" value="Polysacch_pyruvyl_Trfase"/>
</dbReference>
<dbReference type="RefSeq" id="WP_153089401.1">
    <property type="nucleotide sequence ID" value="NZ_VZAH01000030.1"/>
</dbReference>
<accession>A0A6G1VJ13</accession>
<feature type="domain" description="Polysaccharide pyruvyl transferase" evidence="1">
    <location>
        <begin position="13"/>
        <end position="299"/>
    </location>
</feature>
<comment type="caution">
    <text evidence="2">The sequence shown here is derived from an EMBL/GenBank/DDBJ whole genome shotgun (WGS) entry which is preliminary data.</text>
</comment>
<keyword evidence="2" id="KW-0808">Transferase</keyword>
<name>A0A6G1VJ13_9BACT</name>
<dbReference type="AlphaFoldDB" id="A0A6G1VJ13"/>
<dbReference type="Pfam" id="PF04230">
    <property type="entry name" value="PS_pyruv_trans"/>
    <property type="match status" value="1"/>
</dbReference>
<organism evidence="2 3">
    <name type="scientific">Segatella copri</name>
    <dbReference type="NCBI Taxonomy" id="165179"/>
    <lineage>
        <taxon>Bacteria</taxon>
        <taxon>Pseudomonadati</taxon>
        <taxon>Bacteroidota</taxon>
        <taxon>Bacteroidia</taxon>
        <taxon>Bacteroidales</taxon>
        <taxon>Prevotellaceae</taxon>
        <taxon>Segatella</taxon>
    </lineage>
</organism>
<gene>
    <name evidence="2" type="ORF">F7D25_03105</name>
</gene>
<dbReference type="Proteomes" id="UP000477980">
    <property type="component" value="Unassembled WGS sequence"/>
</dbReference>